<dbReference type="STRING" id="180088.A0A1J8QEJ9"/>
<dbReference type="AlphaFoldDB" id="A0A1J8QEJ9"/>
<evidence type="ECO:0000256" key="1">
    <source>
        <dbReference type="SAM" id="MobiDB-lite"/>
    </source>
</evidence>
<dbReference type="EMBL" id="LVVM01001188">
    <property type="protein sequence ID" value="OJA19087.1"/>
    <property type="molecule type" value="Genomic_DNA"/>
</dbReference>
<keyword evidence="3" id="KW-1185">Reference proteome</keyword>
<proteinExistence type="predicted"/>
<comment type="caution">
    <text evidence="2">The sequence shown here is derived from an EMBL/GenBank/DDBJ whole genome shotgun (WGS) entry which is preliminary data.</text>
</comment>
<evidence type="ECO:0000313" key="2">
    <source>
        <dbReference type="EMBL" id="OJA19087.1"/>
    </source>
</evidence>
<sequence length="73" mass="8173">MLDFRARPIFARSSSSSSPSQLSTQLVSLLSDILEKVKDAIKVLPVGKKCTALEEVMCEYDSVEQLERELPMQ</sequence>
<organism evidence="2 3">
    <name type="scientific">Rhizopogon vesiculosus</name>
    <dbReference type="NCBI Taxonomy" id="180088"/>
    <lineage>
        <taxon>Eukaryota</taxon>
        <taxon>Fungi</taxon>
        <taxon>Dikarya</taxon>
        <taxon>Basidiomycota</taxon>
        <taxon>Agaricomycotina</taxon>
        <taxon>Agaricomycetes</taxon>
        <taxon>Agaricomycetidae</taxon>
        <taxon>Boletales</taxon>
        <taxon>Suillineae</taxon>
        <taxon>Rhizopogonaceae</taxon>
        <taxon>Rhizopogon</taxon>
    </lineage>
</organism>
<gene>
    <name evidence="2" type="ORF">AZE42_03737</name>
</gene>
<feature type="region of interest" description="Disordered" evidence="1">
    <location>
        <begin position="1"/>
        <end position="20"/>
    </location>
</feature>
<dbReference type="Proteomes" id="UP000183567">
    <property type="component" value="Unassembled WGS sequence"/>
</dbReference>
<name>A0A1J8QEJ9_9AGAM</name>
<reference evidence="2 3" key="1">
    <citation type="submission" date="2016-03" db="EMBL/GenBank/DDBJ databases">
        <title>Comparative genomics of the ectomycorrhizal sister species Rhizopogon vinicolor and Rhizopogon vesiculosus (Basidiomycota: Boletales) reveals a divergence of the mating type B locus.</title>
        <authorList>
            <person name="Mujic A.B."/>
            <person name="Kuo A."/>
            <person name="Tritt A."/>
            <person name="Lipzen A."/>
            <person name="Chen C."/>
            <person name="Johnson J."/>
            <person name="Sharma A."/>
            <person name="Barry K."/>
            <person name="Grigoriev I.V."/>
            <person name="Spatafora J.W."/>
        </authorList>
    </citation>
    <scope>NUCLEOTIDE SEQUENCE [LARGE SCALE GENOMIC DNA]</scope>
    <source>
        <strain evidence="2 3">AM-OR11-056</strain>
    </source>
</reference>
<accession>A0A1J8QEJ9</accession>
<protein>
    <submittedName>
        <fullName evidence="2">Uncharacterized protein</fullName>
    </submittedName>
</protein>
<evidence type="ECO:0000313" key="3">
    <source>
        <dbReference type="Proteomes" id="UP000183567"/>
    </source>
</evidence>